<accession>A0A3S5AQ72</accession>
<dbReference type="GO" id="GO:0001002">
    <property type="term" value="F:RNA polymerase III type 1 promoter sequence-specific DNA binding"/>
    <property type="evidence" value="ECO:0007669"/>
    <property type="project" value="TreeGrafter"/>
</dbReference>
<dbReference type="OrthoDB" id="5598268at2759"/>
<dbReference type="PANTHER" id="PTHR13230:SF5">
    <property type="entry name" value="GENERAL TRANSCRIPTION FACTOR 3C POLYPEPTIDE 5"/>
    <property type="match status" value="1"/>
</dbReference>
<dbReference type="PANTHER" id="PTHR13230">
    <property type="entry name" value="GENERAL TRANSCRIPTION FACTOR IIIC, POLYPEPTIDE 5"/>
    <property type="match status" value="1"/>
</dbReference>
<evidence type="ECO:0000313" key="2">
    <source>
        <dbReference type="EMBL" id="VEL22349.1"/>
    </source>
</evidence>
<dbReference type="AlphaFoldDB" id="A0A3S5AQ72"/>
<evidence type="ECO:0000259" key="1">
    <source>
        <dbReference type="Pfam" id="PF09734"/>
    </source>
</evidence>
<reference evidence="2" key="1">
    <citation type="submission" date="2018-11" db="EMBL/GenBank/DDBJ databases">
        <authorList>
            <consortium name="Pathogen Informatics"/>
        </authorList>
    </citation>
    <scope>NUCLEOTIDE SEQUENCE</scope>
</reference>
<dbReference type="GO" id="GO:0001003">
    <property type="term" value="F:RNA polymerase III type 2 promoter sequence-specific DNA binding"/>
    <property type="evidence" value="ECO:0007669"/>
    <property type="project" value="TreeGrafter"/>
</dbReference>
<evidence type="ECO:0000313" key="3">
    <source>
        <dbReference type="Proteomes" id="UP000784294"/>
    </source>
</evidence>
<gene>
    <name evidence="2" type="ORF">PXEA_LOCUS15789</name>
</gene>
<dbReference type="InterPro" id="IPR019136">
    <property type="entry name" value="TF_IIIC_su-5_HTH"/>
</dbReference>
<proteinExistence type="predicted"/>
<dbReference type="EMBL" id="CAAALY010055979">
    <property type="protein sequence ID" value="VEL22349.1"/>
    <property type="molecule type" value="Genomic_DNA"/>
</dbReference>
<sequence>MVFSKPAYGEHQKSSAFILSVKRCRNKRTGEIKVFPEVIGIVTRIYRFGGMSLFVYDIQGMMDFQYGPFTKISSEGSTPKFKIFYDSLMLEGPSLSVDEYLSRDTPSYLPPMIFSRIDSVMPYNFAPRFRTSEYIKFEEKSQQMPYNRRARRTYGIFVGMNEPTPQSPNEEAIIRVNTGGDELMELSDELKRDEALITEEDATTNFIHNNCGID</sequence>
<dbReference type="InterPro" id="IPR040454">
    <property type="entry name" value="TF_IIIC_Tfc1/Sfc1"/>
</dbReference>
<dbReference type="Pfam" id="PF09734">
    <property type="entry name" value="Tau95"/>
    <property type="match status" value="1"/>
</dbReference>
<feature type="domain" description="Transcription factor IIIC subunit 5 HTH" evidence="1">
    <location>
        <begin position="109"/>
        <end position="179"/>
    </location>
</feature>
<keyword evidence="3" id="KW-1185">Reference proteome</keyword>
<comment type="caution">
    <text evidence="2">The sequence shown here is derived from an EMBL/GenBank/DDBJ whole genome shotgun (WGS) entry which is preliminary data.</text>
</comment>
<name>A0A3S5AQ72_9PLAT</name>
<protein>
    <recommendedName>
        <fullName evidence="1">Transcription factor IIIC subunit 5 HTH domain-containing protein</fullName>
    </recommendedName>
</protein>
<dbReference type="GO" id="GO:0006384">
    <property type="term" value="P:transcription initiation at RNA polymerase III promoter"/>
    <property type="evidence" value="ECO:0007669"/>
    <property type="project" value="InterPro"/>
</dbReference>
<organism evidence="2 3">
    <name type="scientific">Protopolystoma xenopodis</name>
    <dbReference type="NCBI Taxonomy" id="117903"/>
    <lineage>
        <taxon>Eukaryota</taxon>
        <taxon>Metazoa</taxon>
        <taxon>Spiralia</taxon>
        <taxon>Lophotrochozoa</taxon>
        <taxon>Platyhelminthes</taxon>
        <taxon>Monogenea</taxon>
        <taxon>Polyopisthocotylea</taxon>
        <taxon>Polystomatidea</taxon>
        <taxon>Polystomatidae</taxon>
        <taxon>Protopolystoma</taxon>
    </lineage>
</organism>
<dbReference type="GO" id="GO:0000127">
    <property type="term" value="C:transcription factor TFIIIC complex"/>
    <property type="evidence" value="ECO:0007669"/>
    <property type="project" value="InterPro"/>
</dbReference>
<dbReference type="Proteomes" id="UP000784294">
    <property type="component" value="Unassembled WGS sequence"/>
</dbReference>